<evidence type="ECO:0000256" key="12">
    <source>
        <dbReference type="PIRNR" id="PIRNR015601"/>
    </source>
</evidence>
<organism evidence="15 16">
    <name type="scientific">Alteribacter keqinensis</name>
    <dbReference type="NCBI Taxonomy" id="2483800"/>
    <lineage>
        <taxon>Bacteria</taxon>
        <taxon>Bacillati</taxon>
        <taxon>Bacillota</taxon>
        <taxon>Bacilli</taxon>
        <taxon>Bacillales</taxon>
        <taxon>Bacillaceae</taxon>
        <taxon>Alteribacter</taxon>
    </lineage>
</organism>
<dbReference type="EMBL" id="RHIB01000001">
    <property type="protein sequence ID" value="RNA70552.1"/>
    <property type="molecule type" value="Genomic_DNA"/>
</dbReference>
<evidence type="ECO:0000259" key="14">
    <source>
        <dbReference type="Pfam" id="PF20260"/>
    </source>
</evidence>
<sequence>MQRYFLDDTQFEDKYVIIAGDDSKHIQKVMRMNEGDQIICCNKAGDCYLSRIEEIEPEKVRASLQKEEERMCEIPVHVTIACGLTKSDKLEWVIQKGTEMGAYACIPFEAERSVVKLNGKKAAKKHERWNKIAKEAAEQSHRKRVPEVHELAAFKRLLSEIDKYDHVLVAYEEEARNDEKSRLVNTLSKADEGDTILLIFGPEGGFSDREIDELVRAGAGTCALGPRILRAETAPLYALSAISYHIEFLR</sequence>
<name>A0A3M7U075_9BACI</name>
<feature type="domain" description="Ribosomal RNA small subunit methyltransferase E methyltransferase" evidence="13">
    <location>
        <begin position="73"/>
        <end position="243"/>
    </location>
</feature>
<keyword evidence="9 12" id="KW-0949">S-adenosyl-L-methionine</keyword>
<reference evidence="15 16" key="1">
    <citation type="submission" date="2018-10" db="EMBL/GenBank/DDBJ databases">
        <title>Bacillus Keqinensis sp. nov., a moderately halophilic bacterium isolated from a saline-alkaline lake.</title>
        <authorList>
            <person name="Wang H."/>
        </authorList>
    </citation>
    <scope>NUCLEOTIDE SEQUENCE [LARGE SCALE GENOMIC DNA]</scope>
    <source>
        <strain evidence="15 16">KQ-3</strain>
    </source>
</reference>
<evidence type="ECO:0000256" key="1">
    <source>
        <dbReference type="ARBA" id="ARBA00004496"/>
    </source>
</evidence>
<evidence type="ECO:0000256" key="7">
    <source>
        <dbReference type="ARBA" id="ARBA00022603"/>
    </source>
</evidence>
<evidence type="ECO:0000313" key="16">
    <source>
        <dbReference type="Proteomes" id="UP000278746"/>
    </source>
</evidence>
<protein>
    <recommendedName>
        <fullName evidence="4 12">Ribosomal RNA small subunit methyltransferase E</fullName>
        <ecNumber evidence="3 12">2.1.1.193</ecNumber>
    </recommendedName>
</protein>
<keyword evidence="7 12" id="KW-0489">Methyltransferase</keyword>
<dbReference type="GO" id="GO:0070475">
    <property type="term" value="P:rRNA base methylation"/>
    <property type="evidence" value="ECO:0007669"/>
    <property type="project" value="TreeGrafter"/>
</dbReference>
<evidence type="ECO:0000256" key="2">
    <source>
        <dbReference type="ARBA" id="ARBA00005528"/>
    </source>
</evidence>
<dbReference type="SUPFAM" id="SSF75217">
    <property type="entry name" value="alpha/beta knot"/>
    <property type="match status" value="1"/>
</dbReference>
<comment type="catalytic activity">
    <reaction evidence="11 12">
        <text>uridine(1498) in 16S rRNA + S-adenosyl-L-methionine = N(3)-methyluridine(1498) in 16S rRNA + S-adenosyl-L-homocysteine + H(+)</text>
        <dbReference type="Rhea" id="RHEA:42920"/>
        <dbReference type="Rhea" id="RHEA-COMP:10283"/>
        <dbReference type="Rhea" id="RHEA-COMP:10284"/>
        <dbReference type="ChEBI" id="CHEBI:15378"/>
        <dbReference type="ChEBI" id="CHEBI:57856"/>
        <dbReference type="ChEBI" id="CHEBI:59789"/>
        <dbReference type="ChEBI" id="CHEBI:65315"/>
        <dbReference type="ChEBI" id="CHEBI:74502"/>
        <dbReference type="EC" id="2.1.1.193"/>
    </reaction>
</comment>
<evidence type="ECO:0000313" key="15">
    <source>
        <dbReference type="EMBL" id="RNA70552.1"/>
    </source>
</evidence>
<keyword evidence="8 12" id="KW-0808">Transferase</keyword>
<feature type="domain" description="Ribosomal RNA small subunit methyltransferase E PUA-like" evidence="14">
    <location>
        <begin position="19"/>
        <end position="63"/>
    </location>
</feature>
<evidence type="ECO:0000256" key="11">
    <source>
        <dbReference type="ARBA" id="ARBA00047944"/>
    </source>
</evidence>
<dbReference type="GO" id="GO:0070042">
    <property type="term" value="F:rRNA (uridine-N3-)-methyltransferase activity"/>
    <property type="evidence" value="ECO:0007669"/>
    <property type="project" value="TreeGrafter"/>
</dbReference>
<dbReference type="NCBIfam" id="NF008692">
    <property type="entry name" value="PRK11713.1-5"/>
    <property type="match status" value="1"/>
</dbReference>
<keyword evidence="5 12" id="KW-0963">Cytoplasm</keyword>
<evidence type="ECO:0000259" key="13">
    <source>
        <dbReference type="Pfam" id="PF04452"/>
    </source>
</evidence>
<comment type="subcellular location">
    <subcellularLocation>
        <location evidence="1 12">Cytoplasm</location>
    </subcellularLocation>
</comment>
<dbReference type="PANTHER" id="PTHR30027:SF3">
    <property type="entry name" value="16S RRNA (URACIL(1498)-N(3))-METHYLTRANSFERASE"/>
    <property type="match status" value="1"/>
</dbReference>
<dbReference type="AlphaFoldDB" id="A0A3M7U075"/>
<dbReference type="Gene3D" id="3.40.1280.10">
    <property type="match status" value="1"/>
</dbReference>
<dbReference type="Gene3D" id="2.40.240.20">
    <property type="entry name" value="Hypothetical PUA domain-like, domain 1"/>
    <property type="match status" value="1"/>
</dbReference>
<dbReference type="NCBIfam" id="NF008691">
    <property type="entry name" value="PRK11713.1-4"/>
    <property type="match status" value="1"/>
</dbReference>
<dbReference type="PANTHER" id="PTHR30027">
    <property type="entry name" value="RIBOSOMAL RNA SMALL SUBUNIT METHYLTRANSFERASE E"/>
    <property type="match status" value="1"/>
</dbReference>
<dbReference type="InterPro" id="IPR046887">
    <property type="entry name" value="RsmE_PUA-like"/>
</dbReference>
<accession>A0A3M7U075</accession>
<evidence type="ECO:0000256" key="4">
    <source>
        <dbReference type="ARBA" id="ARBA00013673"/>
    </source>
</evidence>
<dbReference type="FunFam" id="3.40.1280.10:FF:000020">
    <property type="entry name" value="Ribosomal RNA small subunit methyltransferase E"/>
    <property type="match status" value="1"/>
</dbReference>
<keyword evidence="6 12" id="KW-0698">rRNA processing</keyword>
<proteinExistence type="inferred from homology"/>
<dbReference type="InterPro" id="IPR015947">
    <property type="entry name" value="PUA-like_sf"/>
</dbReference>
<dbReference type="Proteomes" id="UP000278746">
    <property type="component" value="Unassembled WGS sequence"/>
</dbReference>
<dbReference type="Pfam" id="PF20260">
    <property type="entry name" value="PUA_4"/>
    <property type="match status" value="1"/>
</dbReference>
<dbReference type="InterPro" id="IPR006700">
    <property type="entry name" value="RsmE"/>
</dbReference>
<dbReference type="RefSeq" id="WP_122898462.1">
    <property type="nucleotide sequence ID" value="NZ_RHIB01000001.1"/>
</dbReference>
<dbReference type="InterPro" id="IPR046886">
    <property type="entry name" value="RsmE_MTase_dom"/>
</dbReference>
<evidence type="ECO:0000256" key="3">
    <source>
        <dbReference type="ARBA" id="ARBA00012328"/>
    </source>
</evidence>
<dbReference type="PIRSF" id="PIRSF015601">
    <property type="entry name" value="MTase_slr0722"/>
    <property type="match status" value="1"/>
</dbReference>
<comment type="caution">
    <text evidence="15">The sequence shown here is derived from an EMBL/GenBank/DDBJ whole genome shotgun (WGS) entry which is preliminary data.</text>
</comment>
<evidence type="ECO:0000256" key="9">
    <source>
        <dbReference type="ARBA" id="ARBA00022691"/>
    </source>
</evidence>
<evidence type="ECO:0000256" key="5">
    <source>
        <dbReference type="ARBA" id="ARBA00022490"/>
    </source>
</evidence>
<keyword evidence="16" id="KW-1185">Reference proteome</keyword>
<evidence type="ECO:0000256" key="6">
    <source>
        <dbReference type="ARBA" id="ARBA00022552"/>
    </source>
</evidence>
<gene>
    <name evidence="15" type="ORF">EBO34_02510</name>
</gene>
<dbReference type="NCBIfam" id="TIGR00046">
    <property type="entry name" value="RsmE family RNA methyltransferase"/>
    <property type="match status" value="1"/>
</dbReference>
<comment type="function">
    <text evidence="10 12">Specifically methylates the N3 position of the uracil ring of uridine 1498 (m3U1498) in 16S rRNA. Acts on the fully assembled 30S ribosomal subunit.</text>
</comment>
<dbReference type="GO" id="GO:0005737">
    <property type="term" value="C:cytoplasm"/>
    <property type="evidence" value="ECO:0007669"/>
    <property type="project" value="UniProtKB-SubCell"/>
</dbReference>
<comment type="similarity">
    <text evidence="2 12">Belongs to the RNA methyltransferase RsmE family.</text>
</comment>
<dbReference type="SUPFAM" id="SSF88697">
    <property type="entry name" value="PUA domain-like"/>
    <property type="match status" value="1"/>
</dbReference>
<dbReference type="Pfam" id="PF04452">
    <property type="entry name" value="Methyltrans_RNA"/>
    <property type="match status" value="1"/>
</dbReference>
<dbReference type="EC" id="2.1.1.193" evidence="3 12"/>
<evidence type="ECO:0000256" key="10">
    <source>
        <dbReference type="ARBA" id="ARBA00025699"/>
    </source>
</evidence>
<dbReference type="InterPro" id="IPR029026">
    <property type="entry name" value="tRNA_m1G_MTases_N"/>
</dbReference>
<dbReference type="InterPro" id="IPR029028">
    <property type="entry name" value="Alpha/beta_knot_MTases"/>
</dbReference>
<evidence type="ECO:0000256" key="8">
    <source>
        <dbReference type="ARBA" id="ARBA00022679"/>
    </source>
</evidence>
<dbReference type="OrthoDB" id="9815641at2"/>
<dbReference type="CDD" id="cd18084">
    <property type="entry name" value="RsmE-like"/>
    <property type="match status" value="1"/>
</dbReference>